<dbReference type="EMBL" id="JACDTQ010002889">
    <property type="protein sequence ID" value="KAF5915098.1"/>
    <property type="molecule type" value="Genomic_DNA"/>
</dbReference>
<evidence type="ECO:0000313" key="2">
    <source>
        <dbReference type="EMBL" id="KAF5915098.1"/>
    </source>
</evidence>
<evidence type="ECO:0000313" key="3">
    <source>
        <dbReference type="Proteomes" id="UP000551758"/>
    </source>
</evidence>
<comment type="caution">
    <text evidence="2">The sequence shown here is derived from an EMBL/GenBank/DDBJ whole genome shotgun (WGS) entry which is preliminary data.</text>
</comment>
<accession>A0A7J7EH93</accession>
<proteinExistence type="predicted"/>
<dbReference type="AlphaFoldDB" id="A0A7J7EH93"/>
<organism evidence="2 3">
    <name type="scientific">Diceros bicornis minor</name>
    <name type="common">South-central black rhinoceros</name>
    <dbReference type="NCBI Taxonomy" id="77932"/>
    <lineage>
        <taxon>Eukaryota</taxon>
        <taxon>Metazoa</taxon>
        <taxon>Chordata</taxon>
        <taxon>Craniata</taxon>
        <taxon>Vertebrata</taxon>
        <taxon>Euteleostomi</taxon>
        <taxon>Mammalia</taxon>
        <taxon>Eutheria</taxon>
        <taxon>Laurasiatheria</taxon>
        <taxon>Perissodactyla</taxon>
        <taxon>Rhinocerotidae</taxon>
        <taxon>Diceros</taxon>
    </lineage>
</organism>
<keyword evidence="3" id="KW-1185">Reference proteome</keyword>
<protein>
    <submittedName>
        <fullName evidence="2">Uncharacterized protein</fullName>
    </submittedName>
</protein>
<feature type="region of interest" description="Disordered" evidence="1">
    <location>
        <begin position="49"/>
        <end position="85"/>
    </location>
</feature>
<name>A0A7J7EH93_DICBM</name>
<gene>
    <name evidence="2" type="ORF">HPG69_013368</name>
</gene>
<reference evidence="2 3" key="1">
    <citation type="journal article" date="2020" name="Mol. Biol. Evol.">
        <title>Interspecific Gene Flow and the Evolution of Specialization in Black and White Rhinoceros.</title>
        <authorList>
            <person name="Moodley Y."/>
            <person name="Westbury M.V."/>
            <person name="Russo I.M."/>
            <person name="Gopalakrishnan S."/>
            <person name="Rakotoarivelo A."/>
            <person name="Olsen R.A."/>
            <person name="Prost S."/>
            <person name="Tunstall T."/>
            <person name="Ryder O.A."/>
            <person name="Dalen L."/>
            <person name="Bruford M.W."/>
        </authorList>
    </citation>
    <scope>NUCLEOTIDE SEQUENCE [LARGE SCALE GENOMIC DNA]</scope>
    <source>
        <strain evidence="2">SBR-YM</strain>
        <tissue evidence="2">Skin</tissue>
    </source>
</reference>
<sequence>MAGRTHEHPHPTPTGSQLCSLVSLLAAGHGATSQARKILWDLVEASGVDPGDSRRRAPGPWVTHEPERRATWAPEEGGKASPGEMNSSWASVLATVFLLLRSDHWGCRLGLAAGHLGQGPGSLLLLATVQCECGVWFGWGQRGTPDPQAQRAGAVGMSRGGQAPWNPETWMTGGRGLGQPGVGSLGVLSLSPDLQGWTVLSLSVLGLLASRAVFALSSLFAAKVSPQ</sequence>
<evidence type="ECO:0000256" key="1">
    <source>
        <dbReference type="SAM" id="MobiDB-lite"/>
    </source>
</evidence>
<dbReference type="Proteomes" id="UP000551758">
    <property type="component" value="Unassembled WGS sequence"/>
</dbReference>